<comment type="similarity">
    <text evidence="2 13">Belongs to the alternative oxidase family.</text>
</comment>
<dbReference type="InterPro" id="IPR038659">
    <property type="entry name" value="AOX_sf"/>
</dbReference>
<dbReference type="AlphaFoldDB" id="A0A117E4M5"/>
<evidence type="ECO:0000256" key="12">
    <source>
        <dbReference type="ARBA" id="ARBA00025285"/>
    </source>
</evidence>
<dbReference type="VEuPathDB" id="FungiDB:ASPNIDRAFT2_1154559"/>
<evidence type="ECO:0000256" key="8">
    <source>
        <dbReference type="ARBA" id="ARBA00022989"/>
    </source>
</evidence>
<evidence type="ECO:0000256" key="1">
    <source>
        <dbReference type="ARBA" id="ARBA00004292"/>
    </source>
</evidence>
<protein>
    <recommendedName>
        <fullName evidence="13">Alternative oxidase</fullName>
        <ecNumber evidence="13">1.-.-.-</ecNumber>
    </recommendedName>
</protein>
<dbReference type="GO" id="GO:0010230">
    <property type="term" value="P:alternative respiration"/>
    <property type="evidence" value="ECO:0007669"/>
    <property type="project" value="TreeGrafter"/>
</dbReference>
<comment type="function">
    <text evidence="12">Catalyzes cyanide-resistant oxygen consumption. May increase respiration when the cytochrome respiratory pathway is restricted, or in response to low temperatures.</text>
</comment>
<comment type="caution">
    <text evidence="15">The sequence shown here is derived from an EMBL/GenBank/DDBJ whole genome shotgun (WGS) entry which is preliminary data.</text>
</comment>
<evidence type="ECO:0000256" key="7">
    <source>
        <dbReference type="ARBA" id="ARBA00022982"/>
    </source>
</evidence>
<dbReference type="VEuPathDB" id="FungiDB:M747DRAFT_358633"/>
<evidence type="ECO:0000256" key="11">
    <source>
        <dbReference type="ARBA" id="ARBA00023136"/>
    </source>
</evidence>
<keyword evidence="3" id="KW-0813">Transport</keyword>
<dbReference type="Proteomes" id="UP000068243">
    <property type="component" value="Unassembled WGS sequence"/>
</dbReference>
<dbReference type="PANTHER" id="PTHR31803">
    <property type="entry name" value="ALTERNATIVE OXIDASE"/>
    <property type="match status" value="1"/>
</dbReference>
<sequence length="165" mass="19084">MVGGMLRHLKSVRQMKKDPGWIESLIEEAYNERMHLLTFLELADPGIFMRFMVLAAQSLFFNAFFVSYLVLPKTCHRFVGYLQEEAVITFTPAIHELQAGKLHAWDDLPAPEIAVKDCRMPKGKQKMLDLLLYVRMDEAKHREVNHTWGTARGSQSLYCALSRRE</sequence>
<keyword evidence="11 13" id="KW-0472">Membrane</keyword>
<comment type="subcellular location">
    <subcellularLocation>
        <location evidence="1">Mitochondrion inner membrane</location>
        <topology evidence="1">Multi-pass membrane protein</topology>
        <orientation evidence="1">Matrix side</orientation>
    </subcellularLocation>
</comment>
<gene>
    <name evidence="15" type="ORF">ABL_09603</name>
</gene>
<dbReference type="VEuPathDB" id="FungiDB:ATCC64974_93460"/>
<dbReference type="GO" id="GO:0046872">
    <property type="term" value="F:metal ion binding"/>
    <property type="evidence" value="ECO:0007669"/>
    <property type="project" value="UniProtKB-UniRule"/>
</dbReference>
<keyword evidence="10 13" id="KW-0408">Iron</keyword>
<evidence type="ECO:0000256" key="4">
    <source>
        <dbReference type="ARBA" id="ARBA00022660"/>
    </source>
</evidence>
<evidence type="ECO:0000256" key="14">
    <source>
        <dbReference type="SAM" id="Phobius"/>
    </source>
</evidence>
<keyword evidence="6 13" id="KW-0479">Metal-binding</keyword>
<dbReference type="GO" id="GO:0009916">
    <property type="term" value="F:alternative oxidase activity"/>
    <property type="evidence" value="ECO:0007669"/>
    <property type="project" value="UniProtKB-UniRule"/>
</dbReference>
<evidence type="ECO:0000256" key="13">
    <source>
        <dbReference type="RuleBase" id="RU003779"/>
    </source>
</evidence>
<accession>A0A117E4M5</accession>
<dbReference type="GO" id="GO:0098803">
    <property type="term" value="C:respiratory chain complex"/>
    <property type="evidence" value="ECO:0007669"/>
    <property type="project" value="UniProtKB-UniRule"/>
</dbReference>
<evidence type="ECO:0000256" key="5">
    <source>
        <dbReference type="ARBA" id="ARBA00022692"/>
    </source>
</evidence>
<keyword evidence="9 13" id="KW-0560">Oxidoreductase</keyword>
<dbReference type="OMA" id="MEENAMW"/>
<dbReference type="OrthoDB" id="16906at2759"/>
<dbReference type="InterPro" id="IPR002680">
    <property type="entry name" value="AOX"/>
</dbReference>
<evidence type="ECO:0000313" key="16">
    <source>
        <dbReference type="Proteomes" id="UP000068243"/>
    </source>
</evidence>
<dbReference type="EMBL" id="BCMY01000024">
    <property type="protein sequence ID" value="GAQ46942.1"/>
    <property type="molecule type" value="Genomic_DNA"/>
</dbReference>
<name>A0A117E4M5_ASPNG</name>
<dbReference type="GO" id="GO:0005743">
    <property type="term" value="C:mitochondrial inner membrane"/>
    <property type="evidence" value="ECO:0007669"/>
    <property type="project" value="UniProtKB-SubCell"/>
</dbReference>
<comment type="cofactor">
    <cofactor evidence="13">
        <name>Fe cation</name>
        <dbReference type="ChEBI" id="CHEBI:24875"/>
    </cofactor>
    <text evidence="13">Binds 2 iron ions per subunit.</text>
</comment>
<keyword evidence="4 13" id="KW-0679">Respiratory chain</keyword>
<evidence type="ECO:0000256" key="6">
    <source>
        <dbReference type="ARBA" id="ARBA00022723"/>
    </source>
</evidence>
<evidence type="ECO:0000256" key="10">
    <source>
        <dbReference type="ARBA" id="ARBA00023004"/>
    </source>
</evidence>
<keyword evidence="8 14" id="KW-1133">Transmembrane helix</keyword>
<keyword evidence="7 13" id="KW-0249">Electron transport</keyword>
<proteinExistence type="inferred from homology"/>
<dbReference type="VEuPathDB" id="FungiDB:An11g08460"/>
<evidence type="ECO:0000256" key="9">
    <source>
        <dbReference type="ARBA" id="ARBA00023002"/>
    </source>
</evidence>
<evidence type="ECO:0000256" key="2">
    <source>
        <dbReference type="ARBA" id="ARBA00008388"/>
    </source>
</evidence>
<keyword evidence="5 13" id="KW-0812">Transmembrane</keyword>
<dbReference type="PANTHER" id="PTHR31803:SF3">
    <property type="entry name" value="ALTERNATIVE OXIDASE"/>
    <property type="match status" value="1"/>
</dbReference>
<dbReference type="Gene3D" id="1.20.1260.140">
    <property type="entry name" value="Alternative oxidase"/>
    <property type="match status" value="1"/>
</dbReference>
<dbReference type="EC" id="1.-.-.-" evidence="13"/>
<evidence type="ECO:0000313" key="15">
    <source>
        <dbReference type="EMBL" id="GAQ46942.1"/>
    </source>
</evidence>
<organism evidence="15 16">
    <name type="scientific">Aspergillus niger</name>
    <dbReference type="NCBI Taxonomy" id="5061"/>
    <lineage>
        <taxon>Eukaryota</taxon>
        <taxon>Fungi</taxon>
        <taxon>Dikarya</taxon>
        <taxon>Ascomycota</taxon>
        <taxon>Pezizomycotina</taxon>
        <taxon>Eurotiomycetes</taxon>
        <taxon>Eurotiomycetidae</taxon>
        <taxon>Eurotiales</taxon>
        <taxon>Aspergillaceae</taxon>
        <taxon>Aspergillus</taxon>
        <taxon>Aspergillus subgen. Circumdati</taxon>
    </lineage>
</organism>
<dbReference type="Pfam" id="PF01786">
    <property type="entry name" value="AOX"/>
    <property type="match status" value="1"/>
</dbReference>
<evidence type="ECO:0000256" key="3">
    <source>
        <dbReference type="ARBA" id="ARBA00022448"/>
    </source>
</evidence>
<feature type="transmembrane region" description="Helical" evidence="14">
    <location>
        <begin position="47"/>
        <end position="71"/>
    </location>
</feature>
<reference evidence="16" key="1">
    <citation type="journal article" date="2016" name="Genome Announc.">
        <title>Draft genome sequence of Aspergillus niger strain An76.</title>
        <authorList>
            <person name="Gong W."/>
            <person name="Cheng Z."/>
            <person name="Zhang H."/>
            <person name="Liu L."/>
            <person name="Gao P."/>
            <person name="Wang L."/>
        </authorList>
    </citation>
    <scope>NUCLEOTIDE SEQUENCE [LARGE SCALE GENOMIC DNA]</scope>
    <source>
        <strain evidence="16">An76</strain>
    </source>
</reference>